<gene>
    <name evidence="1" type="ORF">HMPREF0080_00432</name>
</gene>
<dbReference type="HOGENOM" id="CLU_3228816_0_0_9"/>
<organism evidence="1 2">
    <name type="scientific">Anaeroglobus geminatus F0357</name>
    <dbReference type="NCBI Taxonomy" id="861450"/>
    <lineage>
        <taxon>Bacteria</taxon>
        <taxon>Bacillati</taxon>
        <taxon>Bacillota</taxon>
        <taxon>Negativicutes</taxon>
        <taxon>Veillonellales</taxon>
        <taxon>Veillonellaceae</taxon>
        <taxon>Anaeroglobus</taxon>
    </lineage>
</organism>
<protein>
    <submittedName>
        <fullName evidence="1">Uncharacterized protein</fullName>
    </submittedName>
</protein>
<evidence type="ECO:0000313" key="2">
    <source>
        <dbReference type="Proteomes" id="UP000005481"/>
    </source>
</evidence>
<dbReference type="Proteomes" id="UP000005481">
    <property type="component" value="Unassembled WGS sequence"/>
</dbReference>
<dbReference type="EMBL" id="AGCJ01000013">
    <property type="protein sequence ID" value="EHM43034.1"/>
    <property type="molecule type" value="Genomic_DNA"/>
</dbReference>
<sequence length="43" mass="5017">MIIFYDTAISSKYSLPAVNRRIYITSEFHDDSIINTVSLYVRC</sequence>
<name>G9YFM0_9FIRM</name>
<evidence type="ECO:0000313" key="1">
    <source>
        <dbReference type="EMBL" id="EHM43034.1"/>
    </source>
</evidence>
<keyword evidence="2" id="KW-1185">Reference proteome</keyword>
<reference evidence="1 2" key="1">
    <citation type="submission" date="2011-08" db="EMBL/GenBank/DDBJ databases">
        <authorList>
            <person name="Weinstock G."/>
            <person name="Sodergren E."/>
            <person name="Clifton S."/>
            <person name="Fulton L."/>
            <person name="Fulton B."/>
            <person name="Courtney L."/>
            <person name="Fronick C."/>
            <person name="Harrison M."/>
            <person name="Strong C."/>
            <person name="Farmer C."/>
            <person name="Delahaunty K."/>
            <person name="Markovic C."/>
            <person name="Hall O."/>
            <person name="Minx P."/>
            <person name="Tomlinson C."/>
            <person name="Mitreva M."/>
            <person name="Hou S."/>
            <person name="Chen J."/>
            <person name="Wollam A."/>
            <person name="Pepin K.H."/>
            <person name="Johnson M."/>
            <person name="Bhonagiri V."/>
            <person name="Zhang X."/>
            <person name="Suruliraj S."/>
            <person name="Warren W."/>
            <person name="Chinwalla A."/>
            <person name="Mardis E.R."/>
            <person name="Wilson R.K."/>
        </authorList>
    </citation>
    <scope>NUCLEOTIDE SEQUENCE [LARGE SCALE GENOMIC DNA]</scope>
    <source>
        <strain evidence="1 2">F0357</strain>
    </source>
</reference>
<comment type="caution">
    <text evidence="1">The sequence shown here is derived from an EMBL/GenBank/DDBJ whole genome shotgun (WGS) entry which is preliminary data.</text>
</comment>
<accession>G9YFM0</accession>
<dbReference type="AlphaFoldDB" id="G9YFM0"/>
<dbReference type="STRING" id="861450.HMPREF0080_00432"/>
<proteinExistence type="predicted"/>